<protein>
    <recommendedName>
        <fullName evidence="1">C-type lectin domain-containing protein</fullName>
    </recommendedName>
</protein>
<sequence length="86" mass="10148">MRHAKVGFMLSRALNNQTKNIWIGGTDLLVENEWNWVKPLKPIEYTRWAPGEPNHQWRGQSEDCLSINADTHFRWNDQACENEIKI</sequence>
<dbReference type="Gene3D" id="3.10.100.10">
    <property type="entry name" value="Mannose-Binding Protein A, subunit A"/>
    <property type="match status" value="1"/>
</dbReference>
<dbReference type="InterPro" id="IPR016187">
    <property type="entry name" value="CTDL_fold"/>
</dbReference>
<dbReference type="Proteomes" id="UP001217089">
    <property type="component" value="Unassembled WGS sequence"/>
</dbReference>
<evidence type="ECO:0000259" key="1">
    <source>
        <dbReference type="PROSITE" id="PS50041"/>
    </source>
</evidence>
<keyword evidence="3" id="KW-1185">Reference proteome</keyword>
<dbReference type="Pfam" id="PF00059">
    <property type="entry name" value="Lectin_C"/>
    <property type="match status" value="1"/>
</dbReference>
<proteinExistence type="predicted"/>
<dbReference type="InterPro" id="IPR050111">
    <property type="entry name" value="C-type_lectin/snaclec_domain"/>
</dbReference>
<dbReference type="PROSITE" id="PS50041">
    <property type="entry name" value="C_TYPE_LECTIN_2"/>
    <property type="match status" value="1"/>
</dbReference>
<dbReference type="InterPro" id="IPR016186">
    <property type="entry name" value="C-type_lectin-like/link_sf"/>
</dbReference>
<dbReference type="InterPro" id="IPR001304">
    <property type="entry name" value="C-type_lectin-like"/>
</dbReference>
<comment type="caution">
    <text evidence="2">The sequence shown here is derived from an EMBL/GenBank/DDBJ whole genome shotgun (WGS) entry which is preliminary data.</text>
</comment>
<evidence type="ECO:0000313" key="3">
    <source>
        <dbReference type="Proteomes" id="UP001217089"/>
    </source>
</evidence>
<gene>
    <name evidence="2" type="ORF">KUTeg_013767</name>
</gene>
<evidence type="ECO:0000313" key="2">
    <source>
        <dbReference type="EMBL" id="KAJ8308893.1"/>
    </source>
</evidence>
<reference evidence="2 3" key="1">
    <citation type="submission" date="2022-12" db="EMBL/GenBank/DDBJ databases">
        <title>Chromosome-level genome of Tegillarca granosa.</title>
        <authorList>
            <person name="Kim J."/>
        </authorList>
    </citation>
    <scope>NUCLEOTIDE SEQUENCE [LARGE SCALE GENOMIC DNA]</scope>
    <source>
        <strain evidence="2">Teg-2019</strain>
        <tissue evidence="2">Adductor muscle</tissue>
    </source>
</reference>
<dbReference type="EMBL" id="JARBDR010000657">
    <property type="protein sequence ID" value="KAJ8308893.1"/>
    <property type="molecule type" value="Genomic_DNA"/>
</dbReference>
<feature type="domain" description="C-type lectin" evidence="1">
    <location>
        <begin position="8"/>
        <end position="86"/>
    </location>
</feature>
<dbReference type="CDD" id="cd00037">
    <property type="entry name" value="CLECT"/>
    <property type="match status" value="1"/>
</dbReference>
<accession>A0ABQ9F014</accession>
<organism evidence="2 3">
    <name type="scientific">Tegillarca granosa</name>
    <name type="common">Malaysian cockle</name>
    <name type="synonym">Anadara granosa</name>
    <dbReference type="NCBI Taxonomy" id="220873"/>
    <lineage>
        <taxon>Eukaryota</taxon>
        <taxon>Metazoa</taxon>
        <taxon>Spiralia</taxon>
        <taxon>Lophotrochozoa</taxon>
        <taxon>Mollusca</taxon>
        <taxon>Bivalvia</taxon>
        <taxon>Autobranchia</taxon>
        <taxon>Pteriomorphia</taxon>
        <taxon>Arcoida</taxon>
        <taxon>Arcoidea</taxon>
        <taxon>Arcidae</taxon>
        <taxon>Tegillarca</taxon>
    </lineage>
</organism>
<dbReference type="SUPFAM" id="SSF56436">
    <property type="entry name" value="C-type lectin-like"/>
    <property type="match status" value="1"/>
</dbReference>
<name>A0ABQ9F014_TEGGR</name>
<dbReference type="PANTHER" id="PTHR22803">
    <property type="entry name" value="MANNOSE, PHOSPHOLIPASE, LECTIN RECEPTOR RELATED"/>
    <property type="match status" value="1"/>
</dbReference>